<feature type="transmembrane region" description="Helical" evidence="8">
    <location>
        <begin position="237"/>
        <end position="261"/>
    </location>
</feature>
<evidence type="ECO:0000256" key="8">
    <source>
        <dbReference type="SAM" id="Phobius"/>
    </source>
</evidence>
<dbReference type="OrthoDB" id="9763957at2"/>
<keyword evidence="12" id="KW-1185">Reference proteome</keyword>
<evidence type="ECO:0000259" key="10">
    <source>
        <dbReference type="Pfam" id="PF12821"/>
    </source>
</evidence>
<dbReference type="GO" id="GO:0005886">
    <property type="term" value="C:plasma membrane"/>
    <property type="evidence" value="ECO:0007669"/>
    <property type="project" value="UniProtKB-SubCell"/>
</dbReference>
<evidence type="ECO:0000256" key="4">
    <source>
        <dbReference type="ARBA" id="ARBA00022989"/>
    </source>
</evidence>
<feature type="domain" description="Threonine/serine exporter-like N-terminal" evidence="9">
    <location>
        <begin position="15"/>
        <end position="254"/>
    </location>
</feature>
<name>A0A554SDC6_9ACTN</name>
<dbReference type="GO" id="GO:0022857">
    <property type="term" value="F:transmembrane transporter activity"/>
    <property type="evidence" value="ECO:0007669"/>
    <property type="project" value="InterPro"/>
</dbReference>
<dbReference type="InterPro" id="IPR010619">
    <property type="entry name" value="ThrE-like_N"/>
</dbReference>
<dbReference type="EMBL" id="VLNT01000004">
    <property type="protein sequence ID" value="TSD64349.1"/>
    <property type="molecule type" value="Genomic_DNA"/>
</dbReference>
<evidence type="ECO:0000313" key="12">
    <source>
        <dbReference type="Proteomes" id="UP000316988"/>
    </source>
</evidence>
<evidence type="ECO:0000256" key="2">
    <source>
        <dbReference type="ARBA" id="ARBA00022475"/>
    </source>
</evidence>
<comment type="subcellular location">
    <subcellularLocation>
        <location evidence="1">Cell membrane</location>
        <topology evidence="1">Multi-pass membrane protein</topology>
    </subcellularLocation>
</comment>
<protein>
    <submittedName>
        <fullName evidence="11">Threonine/serine exporter family protein</fullName>
    </submittedName>
</protein>
<dbReference type="Pfam" id="PF06738">
    <property type="entry name" value="ThrE"/>
    <property type="match status" value="1"/>
</dbReference>
<evidence type="ECO:0000256" key="1">
    <source>
        <dbReference type="ARBA" id="ARBA00004651"/>
    </source>
</evidence>
<feature type="transmembrane region" description="Helical" evidence="8">
    <location>
        <begin position="202"/>
        <end position="225"/>
    </location>
</feature>
<dbReference type="PANTHER" id="PTHR34390:SF2">
    <property type="entry name" value="SUCCINATE TRANSPORTER SUBUNIT YJJP-RELATED"/>
    <property type="match status" value="1"/>
</dbReference>
<feature type="region of interest" description="Disordered" evidence="7">
    <location>
        <begin position="426"/>
        <end position="453"/>
    </location>
</feature>
<evidence type="ECO:0000259" key="9">
    <source>
        <dbReference type="Pfam" id="PF06738"/>
    </source>
</evidence>
<dbReference type="AlphaFoldDB" id="A0A554SDC6"/>
<dbReference type="GO" id="GO:0015744">
    <property type="term" value="P:succinate transport"/>
    <property type="evidence" value="ECO:0007669"/>
    <property type="project" value="TreeGrafter"/>
</dbReference>
<evidence type="ECO:0000256" key="7">
    <source>
        <dbReference type="SAM" id="MobiDB-lite"/>
    </source>
</evidence>
<keyword evidence="2" id="KW-1003">Cell membrane</keyword>
<dbReference type="PANTHER" id="PTHR34390">
    <property type="entry name" value="UPF0442 PROTEIN YJJB-RELATED"/>
    <property type="match status" value="1"/>
</dbReference>
<dbReference type="Pfam" id="PF12821">
    <property type="entry name" value="ThrE_2"/>
    <property type="match status" value="1"/>
</dbReference>
<dbReference type="Proteomes" id="UP000316988">
    <property type="component" value="Unassembled WGS sequence"/>
</dbReference>
<proteinExistence type="inferred from homology"/>
<feature type="transmembrane region" description="Helical" evidence="8">
    <location>
        <begin position="300"/>
        <end position="320"/>
    </location>
</feature>
<keyword evidence="4 8" id="KW-1133">Transmembrane helix</keyword>
<feature type="transmembrane region" description="Helical" evidence="8">
    <location>
        <begin position="326"/>
        <end position="344"/>
    </location>
</feature>
<accession>A0A554SDC6</accession>
<sequence>MGAVDTPRRTLRIMDLALRVGETLLANGAGTADVQATMSSICHHFGLRGAYVDVTYVMLTVMHQENIDDVPLALRRNVNHRETDFEDLTDVDHLVRRLLADEVDLDEARREIATISTRGHTRPRWSVLASGGLLSAGVAFMIGGDWIVALIATVAAWLIELMRWRLARFRLPDFYVQIAGGLCASLLAVGTAALHVPVNPSLVISANIVVLLAGLGFIGAIQDALTGYYLTAGARIFEVMLSTAGIIVGVSGGIMAGGWLGVDISNQTSLPPLSQLLAVTFGGAIAAMTFAHSTHAPWRTLLPIGLIAGVGASIFVAGVNADVDRAFIAAVAAILIGIVSYPVARWCRVPALVVVVSAIVPLLPGLTIYRALSQLAENNLSGIFQGITATAIAVALAAGVIFGEYLAQPLARETRRLERRLAGPRLVGPFRDKGRRPKQIVPGGGPRPRRRPR</sequence>
<organism evidence="11 12">
    <name type="scientific">Aeromicrobium piscarium</name>
    <dbReference type="NCBI Taxonomy" id="2590901"/>
    <lineage>
        <taxon>Bacteria</taxon>
        <taxon>Bacillati</taxon>
        <taxon>Actinomycetota</taxon>
        <taxon>Actinomycetes</taxon>
        <taxon>Propionibacteriales</taxon>
        <taxon>Nocardioidaceae</taxon>
        <taxon>Aeromicrobium</taxon>
    </lineage>
</organism>
<feature type="domain" description="Threonine/Serine exporter ThrE" evidence="10">
    <location>
        <begin position="283"/>
        <end position="403"/>
    </location>
</feature>
<feature type="transmembrane region" description="Helical" evidence="8">
    <location>
        <begin position="351"/>
        <end position="371"/>
    </location>
</feature>
<keyword evidence="5 8" id="KW-0472">Membrane</keyword>
<evidence type="ECO:0000313" key="11">
    <source>
        <dbReference type="EMBL" id="TSD64349.1"/>
    </source>
</evidence>
<evidence type="ECO:0000256" key="3">
    <source>
        <dbReference type="ARBA" id="ARBA00022692"/>
    </source>
</evidence>
<evidence type="ECO:0000256" key="5">
    <source>
        <dbReference type="ARBA" id="ARBA00023136"/>
    </source>
</evidence>
<feature type="transmembrane region" description="Helical" evidence="8">
    <location>
        <begin position="273"/>
        <end position="293"/>
    </location>
</feature>
<dbReference type="InterPro" id="IPR024528">
    <property type="entry name" value="ThrE_2"/>
</dbReference>
<feature type="transmembrane region" description="Helical" evidence="8">
    <location>
        <begin position="125"/>
        <end position="140"/>
    </location>
</feature>
<evidence type="ECO:0000256" key="6">
    <source>
        <dbReference type="ARBA" id="ARBA00034125"/>
    </source>
</evidence>
<comment type="similarity">
    <text evidence="6">Belongs to the ThrE exporter (TC 2.A.79) family.</text>
</comment>
<feature type="transmembrane region" description="Helical" evidence="8">
    <location>
        <begin position="383"/>
        <end position="407"/>
    </location>
</feature>
<comment type="caution">
    <text evidence="11">The sequence shown here is derived from an EMBL/GenBank/DDBJ whole genome shotgun (WGS) entry which is preliminary data.</text>
</comment>
<gene>
    <name evidence="11" type="ORF">FNM00_07345</name>
</gene>
<reference evidence="11 12" key="1">
    <citation type="submission" date="2019-07" db="EMBL/GenBank/DDBJ databases">
        <authorList>
            <person name="Zhao L.H."/>
        </authorList>
    </citation>
    <scope>NUCLEOTIDE SEQUENCE [LARGE SCALE GENOMIC DNA]</scope>
    <source>
        <strain evidence="11 12">Co35</strain>
    </source>
</reference>
<feature type="transmembrane region" description="Helical" evidence="8">
    <location>
        <begin position="174"/>
        <end position="196"/>
    </location>
</feature>
<dbReference type="InterPro" id="IPR050539">
    <property type="entry name" value="ThrE_Dicarb/AminoAcid_Exp"/>
</dbReference>
<keyword evidence="3 8" id="KW-0812">Transmembrane</keyword>